<dbReference type="Gene3D" id="2.30.42.10">
    <property type="match status" value="1"/>
</dbReference>
<dbReference type="InterPro" id="IPR007963">
    <property type="entry name" value="Peptidase_M61_catalytic"/>
</dbReference>
<dbReference type="SUPFAM" id="SSF55486">
    <property type="entry name" value="Metalloproteases ('zincins'), catalytic domain"/>
    <property type="match status" value="1"/>
</dbReference>
<feature type="domain" description="PDZ" evidence="1">
    <location>
        <begin position="479"/>
        <end position="528"/>
    </location>
</feature>
<evidence type="ECO:0000313" key="2">
    <source>
        <dbReference type="EMBL" id="QDG52982.1"/>
    </source>
</evidence>
<dbReference type="Gene3D" id="2.60.40.3650">
    <property type="match status" value="1"/>
</dbReference>
<dbReference type="RefSeq" id="WP_141199443.1">
    <property type="nucleotide sequence ID" value="NZ_CP041186.1"/>
</dbReference>
<evidence type="ECO:0000259" key="1">
    <source>
        <dbReference type="PROSITE" id="PS50106"/>
    </source>
</evidence>
<proteinExistence type="predicted"/>
<reference evidence="2 3" key="1">
    <citation type="submission" date="2019-06" db="EMBL/GenBank/DDBJ databases">
        <title>Persicimonas caeni gen. nov., sp. nov., a predatory bacterium isolated from solar saltern.</title>
        <authorList>
            <person name="Wang S."/>
        </authorList>
    </citation>
    <scope>NUCLEOTIDE SEQUENCE [LARGE SCALE GENOMIC DNA]</scope>
    <source>
        <strain evidence="2 3">YN101</strain>
    </source>
</reference>
<dbReference type="Proteomes" id="UP000315995">
    <property type="component" value="Chromosome"/>
</dbReference>
<protein>
    <submittedName>
        <fullName evidence="2">M61 family metallopeptidase</fullName>
    </submittedName>
</protein>
<gene>
    <name evidence="2" type="ORF">FIV42_20200</name>
</gene>
<accession>A0A4Y6PXC9</accession>
<dbReference type="Pfam" id="PF05299">
    <property type="entry name" value="Peptidase_M61"/>
    <property type="match status" value="1"/>
</dbReference>
<dbReference type="Pfam" id="PF13180">
    <property type="entry name" value="PDZ_2"/>
    <property type="match status" value="1"/>
</dbReference>
<keyword evidence="3" id="KW-1185">Reference proteome</keyword>
<dbReference type="EMBL" id="CP041186">
    <property type="protein sequence ID" value="QDG52982.1"/>
    <property type="molecule type" value="Genomic_DNA"/>
</dbReference>
<dbReference type="PIRSF" id="PIRSF016493">
    <property type="entry name" value="Glycyl_aminpptds"/>
    <property type="match status" value="1"/>
</dbReference>
<dbReference type="SMART" id="SM00228">
    <property type="entry name" value="PDZ"/>
    <property type="match status" value="1"/>
</dbReference>
<dbReference type="InterPro" id="IPR027268">
    <property type="entry name" value="Peptidase_M4/M1_CTD_sf"/>
</dbReference>
<dbReference type="AlphaFoldDB" id="A0A4Y6PXC9"/>
<dbReference type="PROSITE" id="PS50106">
    <property type="entry name" value="PDZ"/>
    <property type="match status" value="1"/>
</dbReference>
<dbReference type="OrthoDB" id="9778516at2"/>
<dbReference type="Gene3D" id="1.10.390.10">
    <property type="entry name" value="Neutral Protease Domain 2"/>
    <property type="match status" value="1"/>
</dbReference>
<dbReference type="SUPFAM" id="SSF50156">
    <property type="entry name" value="PDZ domain-like"/>
    <property type="match status" value="1"/>
</dbReference>
<dbReference type="InterPro" id="IPR040756">
    <property type="entry name" value="Peptidase_M61_N"/>
</dbReference>
<dbReference type="Pfam" id="PF17899">
    <property type="entry name" value="Peptidase_M61_N"/>
    <property type="match status" value="1"/>
</dbReference>
<accession>A0A5B8Y949</accession>
<dbReference type="InterPro" id="IPR024191">
    <property type="entry name" value="Peptidase_M61"/>
</dbReference>
<dbReference type="InterPro" id="IPR036034">
    <property type="entry name" value="PDZ_sf"/>
</dbReference>
<evidence type="ECO:0000313" key="3">
    <source>
        <dbReference type="Proteomes" id="UP000315995"/>
    </source>
</evidence>
<dbReference type="InterPro" id="IPR001478">
    <property type="entry name" value="PDZ"/>
</dbReference>
<organism evidence="2 3">
    <name type="scientific">Persicimonas caeni</name>
    <dbReference type="NCBI Taxonomy" id="2292766"/>
    <lineage>
        <taxon>Bacteria</taxon>
        <taxon>Deltaproteobacteria</taxon>
        <taxon>Bradymonadales</taxon>
        <taxon>Bradymonadaceae</taxon>
        <taxon>Persicimonas</taxon>
    </lineage>
</organism>
<sequence length="605" mass="68844">MSALIRFQVSAPQPHEHLLCVRMEIDAVGEEDHVDLSMPVWSPGSYLVREYSRHVQGLRAFGGDGDKRRVRKLDKATWRVDASNCNSLVVEYDLFAHDVNVRANHLDDTHCFFTGVATYLYPHGREDEQVELHVVPPEGYDWQVYTGMERREANQNYFTAPNFDVLFDSPVEMGDYEPLEFEVDGKTHQMVFWGQGNYDRDKLREDLPRVVEANRDIFGGLPYDDYLFITMMSDGAGGGLEHLNSTALIYPRHNFTPGDKPGSPDDGYINFLGLVCHEHFHVWNVKRIRPANLGPFDYQNENYTRDLWTVEGVTSYYDTLGLLRAGVIDANGYLQRLAKRVSQLDRVPGRKLHSLEDASFDAWIKLYRPDEHTRNSTVSYYLKGELACVVLDLHIRQTTDGERSLDDVLRHLWEHYYGADGSGYPEGSYEQIVEEATGVECGEFFDRYIRGTEDFDWNALLAPFGLELERSAKNASAKNASAKKEEKAWLGLSTDPREGRLHVTYVPTASPAHQSGIYAGDEIVAVDGWKVTGDNFSKLIGDKSPGDTIEVHLFRRGELRQYTVELGQTPPDKYRIRTREDASDAQRELLRGWLGSDDVDAEYSG</sequence>
<name>A0A4Y6PXC9_PERCE</name>